<reference evidence="1" key="1">
    <citation type="submission" date="2020-08" db="EMBL/GenBank/DDBJ databases">
        <title>Multicomponent nature underlies the extraordinary mechanical properties of spider dragline silk.</title>
        <authorList>
            <person name="Kono N."/>
            <person name="Nakamura H."/>
            <person name="Mori M."/>
            <person name="Yoshida Y."/>
            <person name="Ohtoshi R."/>
            <person name="Malay A.D."/>
            <person name="Moran D.A.P."/>
            <person name="Tomita M."/>
            <person name="Numata K."/>
            <person name="Arakawa K."/>
        </authorList>
    </citation>
    <scope>NUCLEOTIDE SEQUENCE</scope>
</reference>
<gene>
    <name evidence="1" type="ORF">TNCV_3413631</name>
</gene>
<dbReference type="EMBL" id="BMAU01021176">
    <property type="protein sequence ID" value="GFX94001.1"/>
    <property type="molecule type" value="Genomic_DNA"/>
</dbReference>
<dbReference type="AlphaFoldDB" id="A0A8X6REZ2"/>
<evidence type="ECO:0000313" key="2">
    <source>
        <dbReference type="Proteomes" id="UP000887159"/>
    </source>
</evidence>
<proteinExistence type="predicted"/>
<evidence type="ECO:0000313" key="1">
    <source>
        <dbReference type="EMBL" id="GFX94001.1"/>
    </source>
</evidence>
<comment type="caution">
    <text evidence="1">The sequence shown here is derived from an EMBL/GenBank/DDBJ whole genome shotgun (WGS) entry which is preliminary data.</text>
</comment>
<dbReference type="Proteomes" id="UP000887159">
    <property type="component" value="Unassembled WGS sequence"/>
</dbReference>
<organism evidence="1 2">
    <name type="scientific">Trichonephila clavipes</name>
    <name type="common">Golden silk orbweaver</name>
    <name type="synonym">Nephila clavipes</name>
    <dbReference type="NCBI Taxonomy" id="2585209"/>
    <lineage>
        <taxon>Eukaryota</taxon>
        <taxon>Metazoa</taxon>
        <taxon>Ecdysozoa</taxon>
        <taxon>Arthropoda</taxon>
        <taxon>Chelicerata</taxon>
        <taxon>Arachnida</taxon>
        <taxon>Araneae</taxon>
        <taxon>Araneomorphae</taxon>
        <taxon>Entelegynae</taxon>
        <taxon>Araneoidea</taxon>
        <taxon>Nephilidae</taxon>
        <taxon>Trichonephila</taxon>
    </lineage>
</organism>
<sequence>MIDAALVIEDVLFMNGEKLQPLLVTGLEHLKVGKRCRVYPLDPRPDAVGLYPLCTPGKHRAWILLVDRHAASLVGLRGGWRHGKIKLCFAPINPSQQCPGKGLVLPTTITIYQIASHSRFFILSLPNCEMSKKSPFAIQKALQGIGEPKSDDSESHRN</sequence>
<name>A0A8X6REZ2_TRICX</name>
<protein>
    <submittedName>
        <fullName evidence="1">Uncharacterized protein</fullName>
    </submittedName>
</protein>
<accession>A0A8X6REZ2</accession>
<keyword evidence="2" id="KW-1185">Reference proteome</keyword>